<evidence type="ECO:0000313" key="1">
    <source>
        <dbReference type="Proteomes" id="UP000887580"/>
    </source>
</evidence>
<proteinExistence type="predicted"/>
<protein>
    <submittedName>
        <fullName evidence="2">Uncharacterized protein</fullName>
    </submittedName>
</protein>
<sequence length="391" mass="45364">MGGINLLIAFVLLLPHLASFEVILESDQYNVEKSFKFAVTENEGFIENVKIATTIINEMKNIVDLLPENDLASKCKLILKSSGIVGNWICFGYDLYFPQADPMVEKLDKITETFVRKLDEISDKIEKSTQEIKAFIEVKQFEEKVKFPVNQLINHFTMFYTYRTKSLKDKLNHTCKEFTIESIFIDMKSLLDNNAITNQLKYGEYSDAAFEGIESIYKNMMKQLLIAFPICETLVYGEIKDEKELEGRNQHIVKLVEEIEKKLKEENEKRKNIIHQNEMERYYEVTNLRNTVNRFKSIKQLGDNLWHGWEFDGFGKCGESFAILVTEESLKVAVKLFTQKGDSICSFYHNGVASGGWLKENKYWTIKGALEVAREWQNMLRNGGYQSVLNY</sequence>
<evidence type="ECO:0000313" key="2">
    <source>
        <dbReference type="WBParaSite" id="PS1159_v2.g24102.t1"/>
    </source>
</evidence>
<reference evidence="2" key="1">
    <citation type="submission" date="2022-11" db="UniProtKB">
        <authorList>
            <consortium name="WormBaseParasite"/>
        </authorList>
    </citation>
    <scope>IDENTIFICATION</scope>
</reference>
<organism evidence="1 2">
    <name type="scientific">Panagrolaimus sp. PS1159</name>
    <dbReference type="NCBI Taxonomy" id="55785"/>
    <lineage>
        <taxon>Eukaryota</taxon>
        <taxon>Metazoa</taxon>
        <taxon>Ecdysozoa</taxon>
        <taxon>Nematoda</taxon>
        <taxon>Chromadorea</taxon>
        <taxon>Rhabditida</taxon>
        <taxon>Tylenchina</taxon>
        <taxon>Panagrolaimomorpha</taxon>
        <taxon>Panagrolaimoidea</taxon>
        <taxon>Panagrolaimidae</taxon>
        <taxon>Panagrolaimus</taxon>
    </lineage>
</organism>
<dbReference type="WBParaSite" id="PS1159_v2.g24102.t1">
    <property type="protein sequence ID" value="PS1159_v2.g24102.t1"/>
    <property type="gene ID" value="PS1159_v2.g24102"/>
</dbReference>
<name>A0AC35G6F5_9BILA</name>
<accession>A0AC35G6F5</accession>
<dbReference type="Proteomes" id="UP000887580">
    <property type="component" value="Unplaced"/>
</dbReference>